<evidence type="ECO:0000256" key="5">
    <source>
        <dbReference type="SAM" id="MobiDB-lite"/>
    </source>
</evidence>
<dbReference type="SUPFAM" id="SSF52540">
    <property type="entry name" value="P-loop containing nucleoside triphosphate hydrolases"/>
    <property type="match status" value="1"/>
</dbReference>
<dbReference type="Pfam" id="PF13361">
    <property type="entry name" value="UvrD_C"/>
    <property type="match status" value="1"/>
</dbReference>
<dbReference type="GO" id="GO:0003677">
    <property type="term" value="F:DNA binding"/>
    <property type="evidence" value="ECO:0007669"/>
    <property type="project" value="InterPro"/>
</dbReference>
<evidence type="ECO:0000256" key="1">
    <source>
        <dbReference type="ARBA" id="ARBA00022741"/>
    </source>
</evidence>
<name>A0A3A4KJU0_9NOCA</name>
<dbReference type="GO" id="GO:0000725">
    <property type="term" value="P:recombinational repair"/>
    <property type="evidence" value="ECO:0007669"/>
    <property type="project" value="TreeGrafter"/>
</dbReference>
<evidence type="ECO:0000313" key="8">
    <source>
        <dbReference type="Proteomes" id="UP000266677"/>
    </source>
</evidence>
<reference evidence="7 8" key="1">
    <citation type="submission" date="2018-09" db="EMBL/GenBank/DDBJ databases">
        <title>YIM PH21274 draft genome.</title>
        <authorList>
            <person name="Miao C."/>
        </authorList>
    </citation>
    <scope>NUCLEOTIDE SEQUENCE [LARGE SCALE GENOMIC DNA]</scope>
    <source>
        <strain evidence="7 8">YIM PH 21724</strain>
    </source>
</reference>
<dbReference type="GO" id="GO:0043138">
    <property type="term" value="F:3'-5' DNA helicase activity"/>
    <property type="evidence" value="ECO:0007669"/>
    <property type="project" value="TreeGrafter"/>
</dbReference>
<keyword evidence="8" id="KW-1185">Reference proteome</keyword>
<dbReference type="PANTHER" id="PTHR11070">
    <property type="entry name" value="UVRD / RECB / PCRA DNA HELICASE FAMILY MEMBER"/>
    <property type="match status" value="1"/>
</dbReference>
<dbReference type="InterPro" id="IPR027417">
    <property type="entry name" value="P-loop_NTPase"/>
</dbReference>
<dbReference type="AlphaFoldDB" id="A0A3A4KJU0"/>
<evidence type="ECO:0000256" key="3">
    <source>
        <dbReference type="ARBA" id="ARBA00022806"/>
    </source>
</evidence>
<dbReference type="EMBL" id="QZFU01000019">
    <property type="protein sequence ID" value="RJO74931.1"/>
    <property type="molecule type" value="Genomic_DNA"/>
</dbReference>
<dbReference type="GO" id="GO:0033202">
    <property type="term" value="C:DNA helicase complex"/>
    <property type="evidence" value="ECO:0007669"/>
    <property type="project" value="TreeGrafter"/>
</dbReference>
<keyword evidence="2" id="KW-0378">Hydrolase</keyword>
<feature type="domain" description="UvrD-like helicase C-terminal" evidence="6">
    <location>
        <begin position="97"/>
        <end position="168"/>
    </location>
</feature>
<feature type="compositionally biased region" description="Acidic residues" evidence="5">
    <location>
        <begin position="7"/>
        <end position="19"/>
    </location>
</feature>
<dbReference type="GO" id="GO:0005829">
    <property type="term" value="C:cytosol"/>
    <property type="evidence" value="ECO:0007669"/>
    <property type="project" value="TreeGrafter"/>
</dbReference>
<dbReference type="OrthoDB" id="3196525at2"/>
<evidence type="ECO:0000256" key="4">
    <source>
        <dbReference type="ARBA" id="ARBA00022840"/>
    </source>
</evidence>
<keyword evidence="3 7" id="KW-0347">Helicase</keyword>
<evidence type="ECO:0000313" key="7">
    <source>
        <dbReference type="EMBL" id="RJO74931.1"/>
    </source>
</evidence>
<dbReference type="GO" id="GO:0005524">
    <property type="term" value="F:ATP binding"/>
    <property type="evidence" value="ECO:0007669"/>
    <property type="project" value="UniProtKB-KW"/>
</dbReference>
<feature type="region of interest" description="Disordered" evidence="5">
    <location>
        <begin position="1"/>
        <end position="40"/>
    </location>
</feature>
<sequence>MAAGLLGEEEWDDLDEGSDDLTGYRSVLRGNPPRSRPYPTWETELDGITDQISEWHGGSIAVAVPERWMIDAVEQHLAQTGMRVTVIGADGPRDAEAPVHIGTMHRFKGLEYQRMILAGVAEGLLPSTHVLALKNTDPARYRLEMKQARSLLFVAATRTRDNLVISWHGRKSRFLS</sequence>
<evidence type="ECO:0000256" key="2">
    <source>
        <dbReference type="ARBA" id="ARBA00022801"/>
    </source>
</evidence>
<dbReference type="InterPro" id="IPR014017">
    <property type="entry name" value="DNA_helicase_UvrD-like_C"/>
</dbReference>
<evidence type="ECO:0000259" key="6">
    <source>
        <dbReference type="Pfam" id="PF13361"/>
    </source>
</evidence>
<proteinExistence type="predicted"/>
<organism evidence="7 8">
    <name type="scientific">Nocardia panacis</name>
    <dbReference type="NCBI Taxonomy" id="2340916"/>
    <lineage>
        <taxon>Bacteria</taxon>
        <taxon>Bacillati</taxon>
        <taxon>Actinomycetota</taxon>
        <taxon>Actinomycetes</taxon>
        <taxon>Mycobacteriales</taxon>
        <taxon>Nocardiaceae</taxon>
        <taxon>Nocardia</taxon>
    </lineage>
</organism>
<dbReference type="GO" id="GO:0016787">
    <property type="term" value="F:hydrolase activity"/>
    <property type="evidence" value="ECO:0007669"/>
    <property type="project" value="UniProtKB-KW"/>
</dbReference>
<dbReference type="InterPro" id="IPR000212">
    <property type="entry name" value="DNA_helicase_UvrD/REP"/>
</dbReference>
<dbReference type="PANTHER" id="PTHR11070:SF2">
    <property type="entry name" value="ATP-DEPENDENT DNA HELICASE SRS2"/>
    <property type="match status" value="1"/>
</dbReference>
<keyword evidence="4" id="KW-0067">ATP-binding</keyword>
<accession>A0A3A4KJU0</accession>
<comment type="caution">
    <text evidence="7">The sequence shown here is derived from an EMBL/GenBank/DDBJ whole genome shotgun (WGS) entry which is preliminary data.</text>
</comment>
<dbReference type="RefSeq" id="WP_120041746.1">
    <property type="nucleotide sequence ID" value="NZ_QZFU01000019.1"/>
</dbReference>
<gene>
    <name evidence="7" type="ORF">D5S18_16095</name>
</gene>
<dbReference type="Proteomes" id="UP000266677">
    <property type="component" value="Unassembled WGS sequence"/>
</dbReference>
<protein>
    <submittedName>
        <fullName evidence="7">DNA helicase</fullName>
    </submittedName>
</protein>
<keyword evidence="1" id="KW-0547">Nucleotide-binding</keyword>
<dbReference type="Gene3D" id="3.40.50.300">
    <property type="entry name" value="P-loop containing nucleotide triphosphate hydrolases"/>
    <property type="match status" value="1"/>
</dbReference>